<evidence type="ECO:0000313" key="2">
    <source>
        <dbReference type="Proteomes" id="UP000254589"/>
    </source>
</evidence>
<evidence type="ECO:0000313" key="1">
    <source>
        <dbReference type="EMBL" id="SUA90757.1"/>
    </source>
</evidence>
<protein>
    <submittedName>
        <fullName evidence="1">Uncharacterized protein</fullName>
    </submittedName>
</protein>
<reference evidence="1 2" key="1">
    <citation type="submission" date="2018-06" db="EMBL/GenBank/DDBJ databases">
        <authorList>
            <consortium name="Pathogen Informatics"/>
            <person name="Doyle S."/>
        </authorList>
    </citation>
    <scope>NUCLEOTIDE SEQUENCE [LARGE SCALE GENOMIC DNA]</scope>
    <source>
        <strain evidence="1 2">NCTC13159</strain>
    </source>
</reference>
<dbReference type="Proteomes" id="UP000254589">
    <property type="component" value="Unassembled WGS sequence"/>
</dbReference>
<dbReference type="EMBL" id="UGSJ01000001">
    <property type="protein sequence ID" value="SUA90757.1"/>
    <property type="molecule type" value="Genomic_DNA"/>
</dbReference>
<name>A0AAJ5D0L4_PANPU</name>
<dbReference type="AlphaFoldDB" id="A0AAJ5D0L4"/>
<organism evidence="1 2">
    <name type="scientific">Pandoraea pulmonicola</name>
    <dbReference type="NCBI Taxonomy" id="93221"/>
    <lineage>
        <taxon>Bacteria</taxon>
        <taxon>Pseudomonadati</taxon>
        <taxon>Pseudomonadota</taxon>
        <taxon>Betaproteobacteria</taxon>
        <taxon>Burkholderiales</taxon>
        <taxon>Burkholderiaceae</taxon>
        <taxon>Pandoraea</taxon>
    </lineage>
</organism>
<accession>A0AAJ5D0L4</accession>
<gene>
    <name evidence="1" type="ORF">NCTC13159_02243</name>
</gene>
<proteinExistence type="predicted"/>
<comment type="caution">
    <text evidence="1">The sequence shown here is derived from an EMBL/GenBank/DDBJ whole genome shotgun (WGS) entry which is preliminary data.</text>
</comment>
<sequence>MGTMGTMETSVATLVGQPRTKVRRFGVVEFVPTGVQVSVAAMLAASIVNPALANAITFRVGTNGSYLLSTL</sequence>